<proteinExistence type="predicted"/>
<evidence type="ECO:0000256" key="1">
    <source>
        <dbReference type="SAM" id="MobiDB-lite"/>
    </source>
</evidence>
<protein>
    <recommendedName>
        <fullName evidence="4">RING-type domain-containing protein</fullName>
    </recommendedName>
</protein>
<evidence type="ECO:0000313" key="2">
    <source>
        <dbReference type="EnsemblProtists" id="PYU1_T001545"/>
    </source>
</evidence>
<feature type="region of interest" description="Disordered" evidence="1">
    <location>
        <begin position="1"/>
        <end position="62"/>
    </location>
</feature>
<reference evidence="3" key="1">
    <citation type="journal article" date="2010" name="Genome Biol.">
        <title>Genome sequence of the necrotrophic plant pathogen Pythium ultimum reveals original pathogenicity mechanisms and effector repertoire.</title>
        <authorList>
            <person name="Levesque C.A."/>
            <person name="Brouwer H."/>
            <person name="Cano L."/>
            <person name="Hamilton J.P."/>
            <person name="Holt C."/>
            <person name="Huitema E."/>
            <person name="Raffaele S."/>
            <person name="Robideau G.P."/>
            <person name="Thines M."/>
            <person name="Win J."/>
            <person name="Zerillo M.M."/>
            <person name="Beakes G.W."/>
            <person name="Boore J.L."/>
            <person name="Busam D."/>
            <person name="Dumas B."/>
            <person name="Ferriera S."/>
            <person name="Fuerstenberg S.I."/>
            <person name="Gachon C.M."/>
            <person name="Gaulin E."/>
            <person name="Govers F."/>
            <person name="Grenville-Briggs L."/>
            <person name="Horner N."/>
            <person name="Hostetler J."/>
            <person name="Jiang R.H."/>
            <person name="Johnson J."/>
            <person name="Krajaejun T."/>
            <person name="Lin H."/>
            <person name="Meijer H.J."/>
            <person name="Moore B."/>
            <person name="Morris P."/>
            <person name="Phuntmart V."/>
            <person name="Puiu D."/>
            <person name="Shetty J."/>
            <person name="Stajich J.E."/>
            <person name="Tripathy S."/>
            <person name="Wawra S."/>
            <person name="van West P."/>
            <person name="Whitty B.R."/>
            <person name="Coutinho P.M."/>
            <person name="Henrissat B."/>
            <person name="Martin F."/>
            <person name="Thomas P.D."/>
            <person name="Tyler B.M."/>
            <person name="De Vries R.P."/>
            <person name="Kamoun S."/>
            <person name="Yandell M."/>
            <person name="Tisserat N."/>
            <person name="Buell C.R."/>
        </authorList>
    </citation>
    <scope>NUCLEOTIDE SEQUENCE</scope>
    <source>
        <strain evidence="3">DAOM:BR144</strain>
    </source>
</reference>
<dbReference type="InterPro" id="IPR013083">
    <property type="entry name" value="Znf_RING/FYVE/PHD"/>
</dbReference>
<dbReference type="VEuPathDB" id="FungiDB:PYU1_G001545"/>
<keyword evidence="3" id="KW-1185">Reference proteome</keyword>
<sequence>MSELVSVHTAGIETPQQLRREKSLTRYEPAQEEATPEATEEPSDASSDVAKTTPNNTGATSVSTPIQCQICFEVVLEDQRASKLCGTQCPALLCKKCLTRHVDLSLASCYSGIVPTLKCPICLIPIRMAAWAKHIEGDEASRIRYEYRRLCELACSFMPPCCHAPFYTQLPLHWDETTIDQDDGRYSQSPLSTDIAEMLPNLGRLRDQFCNGTGTTARNYVTYVVEAIDACDVEALCRGREASSVVNEVMYCTLADIEDPGQRATLLLTFLYLRPNVNTHCCDALVCFNCKREGHHDGYCADFDEVFDEDECLVQCRECRAMLLKVEGCEQVACACGFHMNWYDELNYRNLHMRGLVPVDIFDRSYFDQWNEWKAKLNLFTPHIPGKYSEIVVRGRVSRWLKAGNAVLVRSAFARFVWRRRLQRIVDEGIPQQLWRLRYQNIVRRGIAKCGNKLAI</sequence>
<feature type="compositionally biased region" description="Polar residues" evidence="1">
    <location>
        <begin position="44"/>
        <end position="62"/>
    </location>
</feature>
<evidence type="ECO:0008006" key="4">
    <source>
        <dbReference type="Google" id="ProtNLM"/>
    </source>
</evidence>
<reference evidence="3" key="2">
    <citation type="submission" date="2010-04" db="EMBL/GenBank/DDBJ databases">
        <authorList>
            <person name="Buell R."/>
            <person name="Hamilton J."/>
            <person name="Hostetler J."/>
        </authorList>
    </citation>
    <scope>NUCLEOTIDE SEQUENCE [LARGE SCALE GENOMIC DNA]</scope>
    <source>
        <strain evidence="3">DAOM:BR144</strain>
    </source>
</reference>
<organism evidence="2 3">
    <name type="scientific">Globisporangium ultimum (strain ATCC 200006 / CBS 805.95 / DAOM BR144)</name>
    <name type="common">Pythium ultimum</name>
    <dbReference type="NCBI Taxonomy" id="431595"/>
    <lineage>
        <taxon>Eukaryota</taxon>
        <taxon>Sar</taxon>
        <taxon>Stramenopiles</taxon>
        <taxon>Oomycota</taxon>
        <taxon>Peronosporomycetes</taxon>
        <taxon>Pythiales</taxon>
        <taxon>Pythiaceae</taxon>
        <taxon>Globisporangium</taxon>
    </lineage>
</organism>
<dbReference type="EnsemblProtists" id="PYU1_T001545">
    <property type="protein sequence ID" value="PYU1_T001545"/>
    <property type="gene ID" value="PYU1_G001545"/>
</dbReference>
<evidence type="ECO:0000313" key="3">
    <source>
        <dbReference type="Proteomes" id="UP000019132"/>
    </source>
</evidence>
<dbReference type="OMA" id="CEQVACA"/>
<dbReference type="Proteomes" id="UP000019132">
    <property type="component" value="Unassembled WGS sequence"/>
</dbReference>
<reference evidence="2" key="3">
    <citation type="submission" date="2015-02" db="UniProtKB">
        <authorList>
            <consortium name="EnsemblProtists"/>
        </authorList>
    </citation>
    <scope>IDENTIFICATION</scope>
    <source>
        <strain evidence="2">DAOM BR144</strain>
    </source>
</reference>
<name>K3W9A4_GLOUD</name>
<dbReference type="InParanoid" id="K3W9A4"/>
<dbReference type="HOGENOM" id="CLU_028787_0_0_1"/>
<dbReference type="Gene3D" id="3.30.40.10">
    <property type="entry name" value="Zinc/RING finger domain, C3HC4 (zinc finger)"/>
    <property type="match status" value="1"/>
</dbReference>
<dbReference type="EMBL" id="GL376626">
    <property type="status" value="NOT_ANNOTATED_CDS"/>
    <property type="molecule type" value="Genomic_DNA"/>
</dbReference>
<feature type="compositionally biased region" description="Acidic residues" evidence="1">
    <location>
        <begin position="30"/>
        <end position="43"/>
    </location>
</feature>
<dbReference type="AlphaFoldDB" id="K3W9A4"/>
<accession>K3W9A4</accession>
<dbReference type="eggNOG" id="ENOG502SMBX">
    <property type="taxonomic scope" value="Eukaryota"/>
</dbReference>